<proteinExistence type="predicted"/>
<evidence type="ECO:0000256" key="1">
    <source>
        <dbReference type="ARBA" id="ARBA00001947"/>
    </source>
</evidence>
<name>A0ABR7ABM8_9FIRM</name>
<dbReference type="InterPro" id="IPR050378">
    <property type="entry name" value="Metallo-dep_Hydrolases_sf"/>
</dbReference>
<dbReference type="Gene3D" id="3.20.20.140">
    <property type="entry name" value="Metal-dependent hydrolases"/>
    <property type="match status" value="1"/>
</dbReference>
<dbReference type="Gene3D" id="2.30.40.10">
    <property type="entry name" value="Urease, subunit C, domain 1"/>
    <property type="match status" value="1"/>
</dbReference>
<gene>
    <name evidence="3" type="ORF">H8R05_02720</name>
</gene>
<evidence type="ECO:0000313" key="3">
    <source>
        <dbReference type="EMBL" id="MBC3937814.1"/>
    </source>
</evidence>
<dbReference type="EMBL" id="JACOIH010000002">
    <property type="protein sequence ID" value="MBC3937814.1"/>
    <property type="molecule type" value="Genomic_DNA"/>
</dbReference>
<feature type="domain" description="Amidohydrolase-related" evidence="2">
    <location>
        <begin position="51"/>
        <end position="430"/>
    </location>
</feature>
<dbReference type="InterPro" id="IPR032466">
    <property type="entry name" value="Metal_Hydrolase"/>
</dbReference>
<organism evidence="3 4">
    <name type="scientific">Anaerotruncus massiliensis</name>
    <name type="common">ex Togo et al. 2019</name>
    <dbReference type="NCBI Taxonomy" id="1673720"/>
    <lineage>
        <taxon>Bacteria</taxon>
        <taxon>Bacillati</taxon>
        <taxon>Bacillota</taxon>
        <taxon>Clostridia</taxon>
        <taxon>Eubacteriales</taxon>
        <taxon>Oscillospiraceae</taxon>
        <taxon>Anaerotruncus</taxon>
    </lineage>
</organism>
<dbReference type="PANTHER" id="PTHR11647">
    <property type="entry name" value="HYDRANTOINASE/DIHYDROPYRIMIDINASE FAMILY MEMBER"/>
    <property type="match status" value="1"/>
</dbReference>
<comment type="cofactor">
    <cofactor evidence="1">
        <name>Zn(2+)</name>
        <dbReference type="ChEBI" id="CHEBI:29105"/>
    </cofactor>
</comment>
<dbReference type="RefSeq" id="WP_158595542.1">
    <property type="nucleotide sequence ID" value="NZ_JACOIH010000002.1"/>
</dbReference>
<evidence type="ECO:0000259" key="2">
    <source>
        <dbReference type="Pfam" id="PF01979"/>
    </source>
</evidence>
<dbReference type="Pfam" id="PF01979">
    <property type="entry name" value="Amidohydro_1"/>
    <property type="match status" value="1"/>
</dbReference>
<comment type="caution">
    <text evidence="3">The sequence shown here is derived from an EMBL/GenBank/DDBJ whole genome shotgun (WGS) entry which is preliminary data.</text>
</comment>
<evidence type="ECO:0000313" key="4">
    <source>
        <dbReference type="Proteomes" id="UP000602181"/>
    </source>
</evidence>
<reference evidence="3 4" key="1">
    <citation type="submission" date="2020-08" db="EMBL/GenBank/DDBJ databases">
        <authorList>
            <person name="Liu C."/>
            <person name="Sun Q."/>
        </authorList>
    </citation>
    <scope>NUCLEOTIDE SEQUENCE [LARGE SCALE GENOMIC DNA]</scope>
    <source>
        <strain evidence="3 4">22A2-44</strain>
    </source>
</reference>
<sequence>MDLRIENGTLVIPEAGLVEAAVAIDNGKVVGIGAPGCLPEAKRTIDASGKYVMPGVIDPHVHLGTNPEQFSRLAVSETRAAVIGGVTTVGCYLRDQGSYLKSYKDYLETIDNGIYSNMCFHIQISTEEHLSELPAYAAEIGSTTFKFYMCGNPGIVESADDGFIYAGFRKVAALGKRAMASVHAENERIIDRWTREAMAVKQDGNLQDWQDTRPAIAEEEAVIRAARLAQEAGARLYVVHITSQAAIERMRLLKKENKNLYAEVTSAHLGLNTQDPIGMLAKMIPPIREKKDSDALWRGVREDVVDTFGTDNVTRTIADKRLDQGMWGSRTGYAVLGTHLPVLISEGYHKRGVPLLDIVRKATMSPAKIFGLYPRKGTIRVGSDADIVILDLDKEQQVDPARLGSSSDFSIFQGKTLKGWPVMTIVNGRVAAEDGRLAEQKGNGSYLFRHL</sequence>
<accession>A0ABR7ABM8</accession>
<dbReference type="InterPro" id="IPR006680">
    <property type="entry name" value="Amidohydro-rel"/>
</dbReference>
<dbReference type="PANTHER" id="PTHR11647:SF1">
    <property type="entry name" value="COLLAPSIN RESPONSE MEDIATOR PROTEIN"/>
    <property type="match status" value="1"/>
</dbReference>
<dbReference type="Proteomes" id="UP000602181">
    <property type="component" value="Unassembled WGS sequence"/>
</dbReference>
<keyword evidence="4" id="KW-1185">Reference proteome</keyword>
<protein>
    <submittedName>
        <fullName evidence="3">Amidohydrolase family protein</fullName>
    </submittedName>
</protein>
<dbReference type="InterPro" id="IPR011059">
    <property type="entry name" value="Metal-dep_hydrolase_composite"/>
</dbReference>
<dbReference type="SUPFAM" id="SSF51338">
    <property type="entry name" value="Composite domain of metallo-dependent hydrolases"/>
    <property type="match status" value="1"/>
</dbReference>
<dbReference type="SUPFAM" id="SSF51556">
    <property type="entry name" value="Metallo-dependent hydrolases"/>
    <property type="match status" value="1"/>
</dbReference>